<reference evidence="2 3" key="1">
    <citation type="submission" date="2018-11" db="EMBL/GenBank/DDBJ databases">
        <title>Whole genome sequencing of Pantoea sp. RIT388.</title>
        <authorList>
            <person name="Gan H.M."/>
            <person name="Hudson A.O."/>
        </authorList>
    </citation>
    <scope>NUCLEOTIDE SEQUENCE [LARGE SCALE GENOMIC DNA]</scope>
    <source>
        <strain evidence="2 3">RIT388</strain>
    </source>
</reference>
<dbReference type="RefSeq" id="WP_123802703.1">
    <property type="nucleotide sequence ID" value="NZ_RMVG01000021.1"/>
</dbReference>
<comment type="caution">
    <text evidence="2">The sequence shown here is derived from an EMBL/GenBank/DDBJ whole genome shotgun (WGS) entry which is preliminary data.</text>
</comment>
<protein>
    <submittedName>
        <fullName evidence="2">Uncharacterized protein</fullName>
    </submittedName>
</protein>
<keyword evidence="3" id="KW-1185">Reference proteome</keyword>
<dbReference type="OrthoDB" id="6539751at2"/>
<evidence type="ECO:0000313" key="2">
    <source>
        <dbReference type="EMBL" id="RPD94641.1"/>
    </source>
</evidence>
<feature type="compositionally biased region" description="Basic and acidic residues" evidence="1">
    <location>
        <begin position="74"/>
        <end position="97"/>
    </location>
</feature>
<name>A0A3N4NEP9_9GAMM</name>
<organism evidence="2 3">
    <name type="scientific">Candidatus Pantoea deserta</name>
    <dbReference type="NCBI Taxonomy" id="1869313"/>
    <lineage>
        <taxon>Bacteria</taxon>
        <taxon>Pseudomonadati</taxon>
        <taxon>Pseudomonadota</taxon>
        <taxon>Gammaproteobacteria</taxon>
        <taxon>Enterobacterales</taxon>
        <taxon>Erwiniaceae</taxon>
        <taxon>Pantoea</taxon>
    </lineage>
</organism>
<sequence length="97" mass="11212">MYKSNDERLTDILIGEATMELILSGQAVSSRALKEILQRMAEQEQDEERHQALMRALNEVQQNLNTQSDQSRVALRDRNNTEHHFKGEAIPGDKRKH</sequence>
<evidence type="ECO:0000313" key="3">
    <source>
        <dbReference type="Proteomes" id="UP000281332"/>
    </source>
</evidence>
<evidence type="ECO:0000256" key="1">
    <source>
        <dbReference type="SAM" id="MobiDB-lite"/>
    </source>
</evidence>
<dbReference type="EMBL" id="RMVG01000021">
    <property type="protein sequence ID" value="RPD94641.1"/>
    <property type="molecule type" value="Genomic_DNA"/>
</dbReference>
<feature type="region of interest" description="Disordered" evidence="1">
    <location>
        <begin position="65"/>
        <end position="97"/>
    </location>
</feature>
<dbReference type="AlphaFoldDB" id="A0A3N4NEP9"/>
<accession>A0A3N4NEP9</accession>
<dbReference type="Proteomes" id="UP000281332">
    <property type="component" value="Unassembled WGS sequence"/>
</dbReference>
<gene>
    <name evidence="2" type="ORF">BBB56_20255</name>
</gene>
<proteinExistence type="predicted"/>